<dbReference type="CDD" id="cd17762">
    <property type="entry name" value="AMN"/>
    <property type="match status" value="1"/>
</dbReference>
<dbReference type="EMBL" id="SJSL01000003">
    <property type="protein sequence ID" value="TCD00467.1"/>
    <property type="molecule type" value="Genomic_DNA"/>
</dbReference>
<comment type="caution">
    <text evidence="2">The sequence shown here is derived from an EMBL/GenBank/DDBJ whole genome shotgun (WGS) entry which is preliminary data.</text>
</comment>
<dbReference type="GO" id="GO:0008714">
    <property type="term" value="F:AMP nucleosidase activity"/>
    <property type="evidence" value="ECO:0007669"/>
    <property type="project" value="UniProtKB-EC"/>
</dbReference>
<proteinExistence type="predicted"/>
<keyword evidence="2" id="KW-0378">Hydrolase</keyword>
<evidence type="ECO:0000313" key="3">
    <source>
        <dbReference type="Proteomes" id="UP000293347"/>
    </source>
</evidence>
<sequence length="287" mass="31941">MNEEKDVKKDEKVVAKAKKIKEVNSPVKSGMKSKAEIVKNWLPRYTGRPLEEFGEYILLTNFSKYLQMFSEWHEHAPIMGLDKPMQSVTANGITIINFGMGSPLAATMMDLLSAIGPKAVLFLGKCGGLKKKNQLGDLILPIAAIRGEGTSNDYLPAEVPALPSFALQKAISTTIRDHSRDYWTGTCYTTNRRVWEHDKEFKKYLKTLRAMAVDMETATIFTTGFANKIPTGALLLVSDQPMIPEGVKTAESDSNVTTNYVETHLRIGIDSLMQLINNGLTVKHLQF</sequence>
<dbReference type="OrthoDB" id="7945729at2"/>
<accession>A0A4V2ML30</accession>
<dbReference type="NCBIfam" id="TIGR01721">
    <property type="entry name" value="AMN-like"/>
    <property type="match status" value="1"/>
</dbReference>
<organism evidence="2 3">
    <name type="scientific">Pedobacter psychroterrae</name>
    <dbReference type="NCBI Taxonomy" id="2530453"/>
    <lineage>
        <taxon>Bacteria</taxon>
        <taxon>Pseudomonadati</taxon>
        <taxon>Bacteroidota</taxon>
        <taxon>Sphingobacteriia</taxon>
        <taxon>Sphingobacteriales</taxon>
        <taxon>Sphingobacteriaceae</taxon>
        <taxon>Pedobacter</taxon>
    </lineage>
</organism>
<dbReference type="Pfam" id="PF01048">
    <property type="entry name" value="PNP_UDP_1"/>
    <property type="match status" value="1"/>
</dbReference>
<dbReference type="PANTHER" id="PTHR43691">
    <property type="entry name" value="URIDINE PHOSPHORYLASE"/>
    <property type="match status" value="1"/>
</dbReference>
<dbReference type="RefSeq" id="WP_131596816.1">
    <property type="nucleotide sequence ID" value="NZ_SJSL01000003.1"/>
</dbReference>
<dbReference type="GO" id="GO:0005829">
    <property type="term" value="C:cytosol"/>
    <property type="evidence" value="ECO:0007669"/>
    <property type="project" value="TreeGrafter"/>
</dbReference>
<dbReference type="InterPro" id="IPR000845">
    <property type="entry name" value="Nucleoside_phosphorylase_d"/>
</dbReference>
<protein>
    <submittedName>
        <fullName evidence="2">AMP nucleosidase</fullName>
        <ecNumber evidence="2">3.2.2.4</ecNumber>
    </submittedName>
</protein>
<dbReference type="InterPro" id="IPR010944">
    <property type="entry name" value="AMN-like"/>
</dbReference>
<dbReference type="InterPro" id="IPR047039">
    <property type="entry name" value="AMN_phosphorylase"/>
</dbReference>
<evidence type="ECO:0000259" key="1">
    <source>
        <dbReference type="Pfam" id="PF01048"/>
    </source>
</evidence>
<evidence type="ECO:0000313" key="2">
    <source>
        <dbReference type="EMBL" id="TCD00467.1"/>
    </source>
</evidence>
<gene>
    <name evidence="2" type="ORF">EZ437_14695</name>
</gene>
<dbReference type="AlphaFoldDB" id="A0A4V2ML30"/>
<reference evidence="2 3" key="1">
    <citation type="submission" date="2019-02" db="EMBL/GenBank/DDBJ databases">
        <title>Pedobacter sp. RP-1-14 sp. nov., isolated from Arctic soil.</title>
        <authorList>
            <person name="Dahal R.H."/>
        </authorList>
    </citation>
    <scope>NUCLEOTIDE SEQUENCE [LARGE SCALE GENOMIC DNA]</scope>
    <source>
        <strain evidence="2 3">RP-1-14</strain>
    </source>
</reference>
<keyword evidence="2" id="KW-0326">Glycosidase</keyword>
<dbReference type="SUPFAM" id="SSF53167">
    <property type="entry name" value="Purine and uridine phosphorylases"/>
    <property type="match status" value="1"/>
</dbReference>
<dbReference type="NCBIfam" id="NF005500">
    <property type="entry name" value="PRK07115.1"/>
    <property type="match status" value="1"/>
</dbReference>
<dbReference type="Gene3D" id="3.40.50.1580">
    <property type="entry name" value="Nucleoside phosphorylase domain"/>
    <property type="match status" value="1"/>
</dbReference>
<keyword evidence="3" id="KW-1185">Reference proteome</keyword>
<dbReference type="PANTHER" id="PTHR43691:SF6">
    <property type="entry name" value="AMP NUCLEOSIDASE"/>
    <property type="match status" value="1"/>
</dbReference>
<dbReference type="GO" id="GO:0009116">
    <property type="term" value="P:nucleoside metabolic process"/>
    <property type="evidence" value="ECO:0007669"/>
    <property type="project" value="InterPro"/>
</dbReference>
<feature type="domain" description="Nucleoside phosphorylase" evidence="1">
    <location>
        <begin position="89"/>
        <end position="267"/>
    </location>
</feature>
<dbReference type="Proteomes" id="UP000293347">
    <property type="component" value="Unassembled WGS sequence"/>
</dbReference>
<dbReference type="InterPro" id="IPR035994">
    <property type="entry name" value="Nucleoside_phosphorylase_sf"/>
</dbReference>
<name>A0A4V2ML30_9SPHI</name>
<dbReference type="EC" id="3.2.2.4" evidence="2"/>